<dbReference type="Proteomes" id="UP001216907">
    <property type="component" value="Unassembled WGS sequence"/>
</dbReference>
<accession>A0ABT6FC27</accession>
<dbReference type="PANTHER" id="PTHR39186:SF1">
    <property type="entry name" value="DUF2071 DOMAIN-CONTAINING PROTEIN"/>
    <property type="match status" value="1"/>
</dbReference>
<evidence type="ECO:0000313" key="2">
    <source>
        <dbReference type="Proteomes" id="UP001216907"/>
    </source>
</evidence>
<name>A0ABT6FC27_9BACT</name>
<gene>
    <name evidence="1" type="ORF">PZE19_15185</name>
</gene>
<evidence type="ECO:0000313" key="1">
    <source>
        <dbReference type="EMBL" id="MDG3005131.1"/>
    </source>
</evidence>
<dbReference type="Gene3D" id="2.40.400.10">
    <property type="entry name" value="Acetoacetate decarboxylase-like"/>
    <property type="match status" value="1"/>
</dbReference>
<dbReference type="InterPro" id="IPR018644">
    <property type="entry name" value="DUF2071"/>
</dbReference>
<reference evidence="1 2" key="1">
    <citation type="submission" date="2023-03" db="EMBL/GenBank/DDBJ databases">
        <title>Paludisphaera mucosa sp. nov. a novel planctomycete from northern fen.</title>
        <authorList>
            <person name="Ivanova A."/>
        </authorList>
    </citation>
    <scope>NUCLEOTIDE SEQUENCE [LARGE SCALE GENOMIC DNA]</scope>
    <source>
        <strain evidence="1 2">Pla2</strain>
    </source>
</reference>
<protein>
    <submittedName>
        <fullName evidence="1">DUF2071 domain-containing protein</fullName>
    </submittedName>
</protein>
<organism evidence="1 2">
    <name type="scientific">Paludisphaera mucosa</name>
    <dbReference type="NCBI Taxonomy" id="3030827"/>
    <lineage>
        <taxon>Bacteria</taxon>
        <taxon>Pseudomonadati</taxon>
        <taxon>Planctomycetota</taxon>
        <taxon>Planctomycetia</taxon>
        <taxon>Isosphaerales</taxon>
        <taxon>Isosphaeraceae</taxon>
        <taxon>Paludisphaera</taxon>
    </lineage>
</organism>
<dbReference type="InterPro" id="IPR023375">
    <property type="entry name" value="ADC_dom_sf"/>
</dbReference>
<dbReference type="RefSeq" id="WP_277861480.1">
    <property type="nucleotide sequence ID" value="NZ_JARRAG010000002.1"/>
</dbReference>
<comment type="caution">
    <text evidence="1">The sequence shown here is derived from an EMBL/GenBank/DDBJ whole genome shotgun (WGS) entry which is preliminary data.</text>
</comment>
<sequence>MPHEIDRIAPTLRPDGRTAMRQRWAELLFLHWPVPVEAVRPLIPDALEIDAHDGVAYVGLVPFTMTGIRYSWAPAVPGTSRFHEVNVRTYVHLEGRDPGVWFFSLDAANALAVRVARRFWSLPYHFARMSLTRGADEIAYRSDRLWPGPTPAGCDLAYRPEGTPGASAPGSLEHFLAERYVLYATHRGRLFSGRVHHEPYPLQPARVLRLEESLVAAAGLPRPADVAPLAHYASEVRVRIYPLRPVV</sequence>
<dbReference type="PANTHER" id="PTHR39186">
    <property type="entry name" value="DUF2071 FAMILY PROTEIN"/>
    <property type="match status" value="1"/>
</dbReference>
<keyword evidence="2" id="KW-1185">Reference proteome</keyword>
<dbReference type="EMBL" id="JARRAG010000002">
    <property type="protein sequence ID" value="MDG3005131.1"/>
    <property type="molecule type" value="Genomic_DNA"/>
</dbReference>
<dbReference type="Pfam" id="PF09844">
    <property type="entry name" value="DUF2071"/>
    <property type="match status" value="1"/>
</dbReference>
<dbReference type="SUPFAM" id="SSF160104">
    <property type="entry name" value="Acetoacetate decarboxylase-like"/>
    <property type="match status" value="1"/>
</dbReference>
<proteinExistence type="predicted"/>